<comment type="similarity">
    <text evidence="1 7">Belongs to the NMT family.</text>
</comment>
<evidence type="ECO:0000259" key="8">
    <source>
        <dbReference type="PROSITE" id="PS51186"/>
    </source>
</evidence>
<evidence type="ECO:0000256" key="1">
    <source>
        <dbReference type="ARBA" id="ARBA00009469"/>
    </source>
</evidence>
<dbReference type="GO" id="GO:0005737">
    <property type="term" value="C:cytoplasm"/>
    <property type="evidence" value="ECO:0007669"/>
    <property type="project" value="TreeGrafter"/>
</dbReference>
<organism evidence="9 10">
    <name type="scientific">Tubulinosema ratisbonensis</name>
    <dbReference type="NCBI Taxonomy" id="291195"/>
    <lineage>
        <taxon>Eukaryota</taxon>
        <taxon>Fungi</taxon>
        <taxon>Fungi incertae sedis</taxon>
        <taxon>Microsporidia</taxon>
        <taxon>Tubulinosematoidea</taxon>
        <taxon>Tubulinosematidae</taxon>
        <taxon>Tubulinosema</taxon>
    </lineage>
</organism>
<feature type="domain" description="N-acetyltransferase" evidence="8">
    <location>
        <begin position="39"/>
        <end position="191"/>
    </location>
</feature>
<dbReference type="PROSITE" id="PS51186">
    <property type="entry name" value="GNAT"/>
    <property type="match status" value="1"/>
</dbReference>
<sequence>MDNHTFWKDKPVGTGKDNSPISINILAHLKTHNLSKEYTITSIETESDLEEVIILLSNHYISTLNNDINLIYPKKFIKWYIFNQNEGKNDCVVVKFEENVVGFVHGKSLLVRVNGKLVNALGINFLCVHREHRKKNLANVLIDEITKRGLVKGMNVGIFTGSKELPFKFGEARIFHRPINLSKLIDINYLPKRIYFNNPSYFDLRPKKRFGIRRMKKEDLPLIHELIKNIKPISEVFTINQLEDIFFSDNKIQSFVYENRSVTEFFSFYEINTLYKNGTTIKTAFLYYWFSKEAKFMKEDCVLVCKELGYDLLNALSIGDNYLFLSGNGFLPGTGKINYYFYNFKCNYEKSSGINFIMF</sequence>
<comment type="caution">
    <text evidence="9">The sequence shown here is derived from an EMBL/GenBank/DDBJ whole genome shotgun (WGS) entry which is preliminary data.</text>
</comment>
<proteinExistence type="inferred from homology"/>
<dbReference type="InterPro" id="IPR016181">
    <property type="entry name" value="Acyl_CoA_acyltransferase"/>
</dbReference>
<evidence type="ECO:0000256" key="7">
    <source>
        <dbReference type="RuleBase" id="RU004178"/>
    </source>
</evidence>
<comment type="function">
    <text evidence="6">Adds a myristoyl group to the N-terminal glycine residue of certain cellular proteins.</text>
</comment>
<dbReference type="EMBL" id="RCSS01000268">
    <property type="protein sequence ID" value="RVD92235.1"/>
    <property type="molecule type" value="Genomic_DNA"/>
</dbReference>
<evidence type="ECO:0000256" key="3">
    <source>
        <dbReference type="ARBA" id="ARBA00022240"/>
    </source>
</evidence>
<dbReference type="Gene3D" id="3.40.630.170">
    <property type="match status" value="1"/>
</dbReference>
<dbReference type="Proteomes" id="UP000282876">
    <property type="component" value="Unassembled WGS sequence"/>
</dbReference>
<name>A0A437AM17_9MICR</name>
<keyword evidence="5 6" id="KW-0012">Acyltransferase</keyword>
<dbReference type="OrthoDB" id="60315at2759"/>
<evidence type="ECO:0000256" key="6">
    <source>
        <dbReference type="RuleBase" id="RU000586"/>
    </source>
</evidence>
<dbReference type="GO" id="GO:0004379">
    <property type="term" value="F:glycylpeptide N-tetradecanoyltransferase activity"/>
    <property type="evidence" value="ECO:0007669"/>
    <property type="project" value="UniProtKB-EC"/>
</dbReference>
<comment type="catalytic activity">
    <reaction evidence="6">
        <text>N-terminal glycyl-[protein] + tetradecanoyl-CoA = N-tetradecanoylglycyl-[protein] + CoA + H(+)</text>
        <dbReference type="Rhea" id="RHEA:15521"/>
        <dbReference type="Rhea" id="RHEA-COMP:12666"/>
        <dbReference type="Rhea" id="RHEA-COMP:12667"/>
        <dbReference type="ChEBI" id="CHEBI:15378"/>
        <dbReference type="ChEBI" id="CHEBI:57287"/>
        <dbReference type="ChEBI" id="CHEBI:57385"/>
        <dbReference type="ChEBI" id="CHEBI:64723"/>
        <dbReference type="ChEBI" id="CHEBI:133050"/>
        <dbReference type="EC" id="2.3.1.97"/>
    </reaction>
</comment>
<dbReference type="InterPro" id="IPR000903">
    <property type="entry name" value="NMT"/>
</dbReference>
<dbReference type="VEuPathDB" id="MicrosporidiaDB:TUBRATIS_12690"/>
<gene>
    <name evidence="9" type="ORF">TUBRATIS_12690</name>
</gene>
<dbReference type="PANTHER" id="PTHR11377">
    <property type="entry name" value="N-MYRISTOYL TRANSFERASE"/>
    <property type="match status" value="1"/>
</dbReference>
<protein>
    <recommendedName>
        <fullName evidence="3 6">Glycylpeptide N-tetradecanoyltransferase</fullName>
        <ecNumber evidence="2 6">2.3.1.97</ecNumber>
    </recommendedName>
</protein>
<accession>A0A437AM17</accession>
<dbReference type="AlphaFoldDB" id="A0A437AM17"/>
<dbReference type="SUPFAM" id="SSF55729">
    <property type="entry name" value="Acyl-CoA N-acyltransferases (Nat)"/>
    <property type="match status" value="2"/>
</dbReference>
<evidence type="ECO:0000313" key="10">
    <source>
        <dbReference type="Proteomes" id="UP000282876"/>
    </source>
</evidence>
<evidence type="ECO:0000256" key="4">
    <source>
        <dbReference type="ARBA" id="ARBA00022679"/>
    </source>
</evidence>
<evidence type="ECO:0000256" key="2">
    <source>
        <dbReference type="ARBA" id="ARBA00012923"/>
    </source>
</evidence>
<evidence type="ECO:0000313" key="9">
    <source>
        <dbReference type="EMBL" id="RVD92235.1"/>
    </source>
</evidence>
<dbReference type="InterPro" id="IPR000182">
    <property type="entry name" value="GNAT_dom"/>
</dbReference>
<dbReference type="PANTHER" id="PTHR11377:SF5">
    <property type="entry name" value="GLYCYLPEPTIDE N-TETRADECANOYLTRANSFERASE"/>
    <property type="match status" value="1"/>
</dbReference>
<keyword evidence="4 6" id="KW-0808">Transferase</keyword>
<reference evidence="9 10" key="1">
    <citation type="submission" date="2018-10" db="EMBL/GenBank/DDBJ databases">
        <title>Draft genome sequence of the microsporidian Tubulinosema ratisbonensis.</title>
        <authorList>
            <person name="Polonais V."/>
            <person name="Peyretaillade E."/>
            <person name="Niehus S."/>
            <person name="Wawrzyniak I."/>
            <person name="Franchet A."/>
            <person name="Gaspin C."/>
            <person name="Reichstadt M."/>
            <person name="Belser C."/>
            <person name="Labadie K."/>
            <person name="Delbac F."/>
            <person name="Ferrandon D."/>
        </authorList>
    </citation>
    <scope>NUCLEOTIDE SEQUENCE [LARGE SCALE GENOMIC DNA]</scope>
    <source>
        <strain evidence="9 10">Franzen</strain>
    </source>
</reference>
<dbReference type="InterPro" id="IPR022676">
    <property type="entry name" value="NMT_N"/>
</dbReference>
<dbReference type="InterPro" id="IPR022677">
    <property type="entry name" value="NMT_C"/>
</dbReference>
<dbReference type="EC" id="2.3.1.97" evidence="2 6"/>
<keyword evidence="10" id="KW-1185">Reference proteome</keyword>
<dbReference type="Pfam" id="PF01233">
    <property type="entry name" value="NMT"/>
    <property type="match status" value="1"/>
</dbReference>
<evidence type="ECO:0000256" key="5">
    <source>
        <dbReference type="ARBA" id="ARBA00023315"/>
    </source>
</evidence>
<dbReference type="Pfam" id="PF02799">
    <property type="entry name" value="NMT_C"/>
    <property type="match status" value="1"/>
</dbReference>